<dbReference type="SUPFAM" id="SSF75005">
    <property type="entry name" value="Arabinanase/levansucrase/invertase"/>
    <property type="match status" value="1"/>
</dbReference>
<comment type="caution">
    <text evidence="9">The sequence shown here is derived from an EMBL/GenBank/DDBJ whole genome shotgun (WGS) entry which is preliminary data.</text>
</comment>
<dbReference type="CDD" id="cd08991">
    <property type="entry name" value="GH43_HoAraf43-like"/>
    <property type="match status" value="1"/>
</dbReference>
<evidence type="ECO:0000256" key="7">
    <source>
        <dbReference type="PIRSR" id="PIRSR606710-2"/>
    </source>
</evidence>
<evidence type="ECO:0000256" key="6">
    <source>
        <dbReference type="PIRSR" id="PIRSR606710-1"/>
    </source>
</evidence>
<dbReference type="eggNOG" id="COG3940">
    <property type="taxonomic scope" value="Bacteria"/>
</dbReference>
<reference evidence="9 10" key="1">
    <citation type="journal article" date="2011" name="J. Bacteriol.">
        <title>Draft genome sequence of Caloramator australicus strain RC3T, a thermoanaerobe from the Great Artesian Basin of Australia.</title>
        <authorList>
            <person name="Ogg C.D."/>
            <person name="Patel B.K.C."/>
        </authorList>
    </citation>
    <scope>NUCLEOTIDE SEQUENCE [LARGE SCALE GENOMIC DNA]</scope>
    <source>
        <strain evidence="9 10">RC3</strain>
    </source>
</reference>
<dbReference type="RefSeq" id="WP_008907949.1">
    <property type="nucleotide sequence ID" value="NZ_CAKP01000024.1"/>
</dbReference>
<keyword evidence="2 9" id="KW-0858">Xylan degradation</keyword>
<protein>
    <submittedName>
        <fullName evidence="9">Endo-1,4-beta-xylanase D</fullName>
    </submittedName>
</protein>
<organism evidence="9 10">
    <name type="scientific">Caloramator australicus RC3</name>
    <dbReference type="NCBI Taxonomy" id="857293"/>
    <lineage>
        <taxon>Bacteria</taxon>
        <taxon>Bacillati</taxon>
        <taxon>Bacillota</taxon>
        <taxon>Clostridia</taxon>
        <taxon>Eubacteriales</taxon>
        <taxon>Clostridiaceae</taxon>
        <taxon>Caloramator</taxon>
    </lineage>
</organism>
<sequence length="314" mass="36555">MGKYYTNPLSIKEIGDPFVLKAKDGMYYCYATSAIDGFKVWYSKNLVDWKEYGYCLKADEKFWGYQDFWAPEVVEFKDMYYMFYTCRWKKNNSLRIGLAISKSPLGPFEDYFNGPMFDLEYAAIDAHVFFDDDGKKYMYFSRDCSENIIDGKHESHIYGVELTDDLLNLKGEPKLLLKPEQEWELKSGPEWIWNEGPFVIKRSGIYYLMYSANFYASRDYSVGYATSDKPLGPFTKYEKNPILYSNNELISGPGHHSVTISPDGTEMFLVYHIHTYPENPSGNRQVCIDRMEFDKEGNIFVIGPTMTPQRMPSC</sequence>
<accession>I7LFP7</accession>
<evidence type="ECO:0000256" key="5">
    <source>
        <dbReference type="ARBA" id="ARBA00023295"/>
    </source>
</evidence>
<keyword evidence="10" id="KW-1185">Reference proteome</keyword>
<evidence type="ECO:0000313" key="9">
    <source>
        <dbReference type="EMBL" id="CCJ32670.1"/>
    </source>
</evidence>
<keyword evidence="2 9" id="KW-0624">Polysaccharide degradation</keyword>
<dbReference type="Gene3D" id="2.115.10.20">
    <property type="entry name" value="Glycosyl hydrolase domain, family 43"/>
    <property type="match status" value="1"/>
</dbReference>
<proteinExistence type="inferred from homology"/>
<dbReference type="PANTHER" id="PTHR43772">
    <property type="entry name" value="ENDO-1,4-BETA-XYLANASE"/>
    <property type="match status" value="1"/>
</dbReference>
<dbReference type="InterPro" id="IPR006710">
    <property type="entry name" value="Glyco_hydro_43"/>
</dbReference>
<dbReference type="PANTHER" id="PTHR43772:SF2">
    <property type="entry name" value="PUTATIVE (AFU_ORTHOLOGUE AFUA_2G04480)-RELATED"/>
    <property type="match status" value="1"/>
</dbReference>
<feature type="active site" description="Proton donor" evidence="6">
    <location>
        <position position="195"/>
    </location>
</feature>
<dbReference type="STRING" id="857293.CAAU_0586"/>
<comment type="similarity">
    <text evidence="1 8">Belongs to the glycosyl hydrolase 43 family.</text>
</comment>
<dbReference type="EMBL" id="CAKP01000024">
    <property type="protein sequence ID" value="CCJ32670.1"/>
    <property type="molecule type" value="Genomic_DNA"/>
</dbReference>
<gene>
    <name evidence="9" type="ORF">CAAU_0586</name>
</gene>
<dbReference type="GO" id="GO:0045493">
    <property type="term" value="P:xylan catabolic process"/>
    <property type="evidence" value="ECO:0007669"/>
    <property type="project" value="UniProtKB-KW"/>
</dbReference>
<keyword evidence="4" id="KW-0119">Carbohydrate metabolism</keyword>
<dbReference type="OrthoDB" id="273314at2"/>
<name>I7LFP7_9CLOT</name>
<keyword evidence="3 8" id="KW-0378">Hydrolase</keyword>
<evidence type="ECO:0000256" key="1">
    <source>
        <dbReference type="ARBA" id="ARBA00009865"/>
    </source>
</evidence>
<dbReference type="GO" id="GO:0004553">
    <property type="term" value="F:hydrolase activity, hydrolyzing O-glycosyl compounds"/>
    <property type="evidence" value="ECO:0007669"/>
    <property type="project" value="InterPro"/>
</dbReference>
<evidence type="ECO:0000256" key="2">
    <source>
        <dbReference type="ARBA" id="ARBA00022651"/>
    </source>
</evidence>
<evidence type="ECO:0000256" key="3">
    <source>
        <dbReference type="ARBA" id="ARBA00022801"/>
    </source>
</evidence>
<dbReference type="AlphaFoldDB" id="I7LFP7"/>
<dbReference type="InterPro" id="IPR023296">
    <property type="entry name" value="Glyco_hydro_beta-prop_sf"/>
</dbReference>
<evidence type="ECO:0000256" key="4">
    <source>
        <dbReference type="ARBA" id="ARBA00023277"/>
    </source>
</evidence>
<feature type="site" description="Important for catalytic activity, responsible for pKa modulation of the active site Glu and correct orientation of both the proton donor and substrate" evidence="7">
    <location>
        <position position="125"/>
    </location>
</feature>
<feature type="active site" description="Proton acceptor" evidence="6">
    <location>
        <position position="16"/>
    </location>
</feature>
<evidence type="ECO:0000256" key="8">
    <source>
        <dbReference type="RuleBase" id="RU361187"/>
    </source>
</evidence>
<dbReference type="InterPro" id="IPR052176">
    <property type="entry name" value="Glycosyl_Hydrlase_43_Enz"/>
</dbReference>
<evidence type="ECO:0000313" key="10">
    <source>
        <dbReference type="Proteomes" id="UP000007652"/>
    </source>
</evidence>
<keyword evidence="5 8" id="KW-0326">Glycosidase</keyword>
<dbReference type="Proteomes" id="UP000007652">
    <property type="component" value="Unassembled WGS sequence"/>
</dbReference>
<dbReference type="Pfam" id="PF04616">
    <property type="entry name" value="Glyco_hydro_43"/>
    <property type="match status" value="1"/>
</dbReference>